<accession>A0ABU6QQR9</accession>
<organism evidence="1 2">
    <name type="scientific">Stylosanthes scabra</name>
    <dbReference type="NCBI Taxonomy" id="79078"/>
    <lineage>
        <taxon>Eukaryota</taxon>
        <taxon>Viridiplantae</taxon>
        <taxon>Streptophyta</taxon>
        <taxon>Embryophyta</taxon>
        <taxon>Tracheophyta</taxon>
        <taxon>Spermatophyta</taxon>
        <taxon>Magnoliopsida</taxon>
        <taxon>eudicotyledons</taxon>
        <taxon>Gunneridae</taxon>
        <taxon>Pentapetalae</taxon>
        <taxon>rosids</taxon>
        <taxon>fabids</taxon>
        <taxon>Fabales</taxon>
        <taxon>Fabaceae</taxon>
        <taxon>Papilionoideae</taxon>
        <taxon>50 kb inversion clade</taxon>
        <taxon>dalbergioids sensu lato</taxon>
        <taxon>Dalbergieae</taxon>
        <taxon>Pterocarpus clade</taxon>
        <taxon>Stylosanthes</taxon>
    </lineage>
</organism>
<reference evidence="1 2" key="1">
    <citation type="journal article" date="2023" name="Plants (Basel)">
        <title>Bridging the Gap: Combining Genomics and Transcriptomics Approaches to Understand Stylosanthes scabra, an Orphan Legume from the Brazilian Caatinga.</title>
        <authorList>
            <person name="Ferreira-Neto J.R.C."/>
            <person name="da Silva M.D."/>
            <person name="Binneck E."/>
            <person name="de Melo N.F."/>
            <person name="da Silva R.H."/>
            <person name="de Melo A.L.T.M."/>
            <person name="Pandolfi V."/>
            <person name="Bustamante F.O."/>
            <person name="Brasileiro-Vidal A.C."/>
            <person name="Benko-Iseppon A.M."/>
        </authorList>
    </citation>
    <scope>NUCLEOTIDE SEQUENCE [LARGE SCALE GENOMIC DNA]</scope>
    <source>
        <tissue evidence="1">Leaves</tissue>
    </source>
</reference>
<evidence type="ECO:0000313" key="2">
    <source>
        <dbReference type="Proteomes" id="UP001341840"/>
    </source>
</evidence>
<gene>
    <name evidence="1" type="ORF">PIB30_077706</name>
</gene>
<dbReference type="Proteomes" id="UP001341840">
    <property type="component" value="Unassembled WGS sequence"/>
</dbReference>
<proteinExistence type="predicted"/>
<comment type="caution">
    <text evidence="1">The sequence shown here is derived from an EMBL/GenBank/DDBJ whole genome shotgun (WGS) entry which is preliminary data.</text>
</comment>
<name>A0ABU6QQR9_9FABA</name>
<protein>
    <submittedName>
        <fullName evidence="1">Uncharacterized protein</fullName>
    </submittedName>
</protein>
<sequence>MILSETKRGCAKEKTFRRRANVEDSFSVPQIWGLRGCAKEKTFRRRANVEDSLSGPTDLGLSLG</sequence>
<feature type="non-terminal residue" evidence="1">
    <location>
        <position position="64"/>
    </location>
</feature>
<evidence type="ECO:0000313" key="1">
    <source>
        <dbReference type="EMBL" id="MED6114172.1"/>
    </source>
</evidence>
<dbReference type="EMBL" id="JASCZI010001053">
    <property type="protein sequence ID" value="MED6114172.1"/>
    <property type="molecule type" value="Genomic_DNA"/>
</dbReference>
<keyword evidence="2" id="KW-1185">Reference proteome</keyword>